<feature type="transmembrane region" description="Helical" evidence="6">
    <location>
        <begin position="298"/>
        <end position="317"/>
    </location>
</feature>
<dbReference type="InterPro" id="IPR013525">
    <property type="entry name" value="ABC2_TM"/>
</dbReference>
<comment type="subcellular location">
    <subcellularLocation>
        <location evidence="1">Cell membrane</location>
        <topology evidence="1">Multi-pass membrane protein</topology>
    </subcellularLocation>
</comment>
<accession>A0A1M7Y7C0</accession>
<evidence type="ECO:0000256" key="1">
    <source>
        <dbReference type="ARBA" id="ARBA00004651"/>
    </source>
</evidence>
<dbReference type="Pfam" id="PF12698">
    <property type="entry name" value="ABC2_membrane_3"/>
    <property type="match status" value="1"/>
</dbReference>
<feature type="transmembrane region" description="Helical" evidence="6">
    <location>
        <begin position="356"/>
        <end position="377"/>
    </location>
</feature>
<dbReference type="InterPro" id="IPR051449">
    <property type="entry name" value="ABC-2_transporter_component"/>
</dbReference>
<dbReference type="PANTHER" id="PTHR30294">
    <property type="entry name" value="MEMBRANE COMPONENT OF ABC TRANSPORTER YHHJ-RELATED"/>
    <property type="match status" value="1"/>
</dbReference>
<evidence type="ECO:0000256" key="3">
    <source>
        <dbReference type="ARBA" id="ARBA00022692"/>
    </source>
</evidence>
<feature type="transmembrane region" description="Helical" evidence="6">
    <location>
        <begin position="231"/>
        <end position="256"/>
    </location>
</feature>
<feature type="transmembrane region" description="Helical" evidence="6">
    <location>
        <begin position="185"/>
        <end position="210"/>
    </location>
</feature>
<evidence type="ECO:0000256" key="4">
    <source>
        <dbReference type="ARBA" id="ARBA00022989"/>
    </source>
</evidence>
<protein>
    <submittedName>
        <fullName evidence="8">ABC-2 type transport system permease protein</fullName>
    </submittedName>
</protein>
<dbReference type="GO" id="GO:0140359">
    <property type="term" value="F:ABC-type transporter activity"/>
    <property type="evidence" value="ECO:0007669"/>
    <property type="project" value="InterPro"/>
</dbReference>
<keyword evidence="9" id="KW-1185">Reference proteome</keyword>
<keyword evidence="5 6" id="KW-0472">Membrane</keyword>
<evidence type="ECO:0000256" key="2">
    <source>
        <dbReference type="ARBA" id="ARBA00022475"/>
    </source>
</evidence>
<dbReference type="STRING" id="1121345.SAMN02745217_01835"/>
<dbReference type="OrthoDB" id="9774039at2"/>
<keyword evidence="3 6" id="KW-0812">Transmembrane</keyword>
<sequence length="387" mass="43742">MKIFQVFFKTLKKRSVSVIIYFMIFLALSVLMSGNGKKQTEAVYKDAKVKVAVLDRDNSVLSKSLYDYLSNTQKIVEIKDDKQSISDELFYQNVEYVLIIKKGFEEGIKTGKYEDIVENVKVPQSISGKLLDSKIDQYLSELSTYMAAGFSAEEAAKNTLKNSEITADVKLYKVQGASEEKSSAYYYYLYIPYVLIGMLMTGVGSILLIFRKKDLDWRIKCSSMPELRKNSILLLACGVFSFVCWAVFVLLSLLLYRTDILTGKGALFILNSLVFLLVAMSLIYMVSFLVKTLNAMNMAANVISLGLSFLGGIFVPLEYMSKSVVQFSKVLPTYWYVVNNEAIDSFVNTTKQYHTILRNFGIELIFAVLFFVIALYLSKSRAIAQHG</sequence>
<gene>
    <name evidence="8" type="ORF">SAMN02745217_01835</name>
</gene>
<feature type="transmembrane region" description="Helical" evidence="6">
    <location>
        <begin position="268"/>
        <end position="286"/>
    </location>
</feature>
<keyword evidence="2" id="KW-1003">Cell membrane</keyword>
<dbReference type="EMBL" id="FRFD01000005">
    <property type="protein sequence ID" value="SHO48408.1"/>
    <property type="molecule type" value="Genomic_DNA"/>
</dbReference>
<dbReference type="RefSeq" id="WP_073588551.1">
    <property type="nucleotide sequence ID" value="NZ_FRFD01000005.1"/>
</dbReference>
<dbReference type="AlphaFoldDB" id="A0A1M7Y7C0"/>
<keyword evidence="4 6" id="KW-1133">Transmembrane helix</keyword>
<feature type="transmembrane region" description="Helical" evidence="6">
    <location>
        <begin position="16"/>
        <end position="34"/>
    </location>
</feature>
<organism evidence="8 9">
    <name type="scientific">Anaerocolumna xylanovorans DSM 12503</name>
    <dbReference type="NCBI Taxonomy" id="1121345"/>
    <lineage>
        <taxon>Bacteria</taxon>
        <taxon>Bacillati</taxon>
        <taxon>Bacillota</taxon>
        <taxon>Clostridia</taxon>
        <taxon>Lachnospirales</taxon>
        <taxon>Lachnospiraceae</taxon>
        <taxon>Anaerocolumna</taxon>
    </lineage>
</organism>
<name>A0A1M7Y7C0_9FIRM</name>
<evidence type="ECO:0000256" key="6">
    <source>
        <dbReference type="SAM" id="Phobius"/>
    </source>
</evidence>
<evidence type="ECO:0000313" key="8">
    <source>
        <dbReference type="EMBL" id="SHO48408.1"/>
    </source>
</evidence>
<feature type="domain" description="ABC-2 type transporter transmembrane" evidence="7">
    <location>
        <begin position="17"/>
        <end position="376"/>
    </location>
</feature>
<proteinExistence type="predicted"/>
<evidence type="ECO:0000313" key="9">
    <source>
        <dbReference type="Proteomes" id="UP000184612"/>
    </source>
</evidence>
<dbReference type="Proteomes" id="UP000184612">
    <property type="component" value="Unassembled WGS sequence"/>
</dbReference>
<evidence type="ECO:0000259" key="7">
    <source>
        <dbReference type="Pfam" id="PF12698"/>
    </source>
</evidence>
<dbReference type="PANTHER" id="PTHR30294:SF45">
    <property type="entry name" value="LINEARMYCIN RESISTANCE PERMEASE PROTEIN LNRN"/>
    <property type="match status" value="1"/>
</dbReference>
<evidence type="ECO:0000256" key="5">
    <source>
        <dbReference type="ARBA" id="ARBA00023136"/>
    </source>
</evidence>
<reference evidence="8 9" key="1">
    <citation type="submission" date="2016-12" db="EMBL/GenBank/DDBJ databases">
        <authorList>
            <person name="Song W.-J."/>
            <person name="Kurnit D.M."/>
        </authorList>
    </citation>
    <scope>NUCLEOTIDE SEQUENCE [LARGE SCALE GENOMIC DNA]</scope>
    <source>
        <strain evidence="8 9">DSM 12503</strain>
    </source>
</reference>
<dbReference type="GO" id="GO:0005886">
    <property type="term" value="C:plasma membrane"/>
    <property type="evidence" value="ECO:0007669"/>
    <property type="project" value="UniProtKB-SubCell"/>
</dbReference>
<dbReference type="Gene3D" id="3.40.1710.10">
    <property type="entry name" value="abc type-2 transporter like domain"/>
    <property type="match status" value="1"/>
</dbReference>